<dbReference type="Proteomes" id="UP000422108">
    <property type="component" value="Chromosome"/>
</dbReference>
<dbReference type="InterPro" id="IPR003358">
    <property type="entry name" value="tRNA_(Gua-N-7)_MeTrfase_Trmb"/>
</dbReference>
<sequence length="224" mass="24583">MPKNKRQKHRRVKTLPNVTITESGATISSGPYPWNENRYDGMKRVLELGCGKGEHSLAFAAANPDALCVGVDRKSHRICVGAETAMAKGLDNVQFLRAPIECLAAFFANQSIHEIWLTFPDPHPKPRTSHLRLSAPRFLDTYAALLVPGGKVNLKTDSHLLFDYTHESVARWGGHVVVAADNLHKTDDGGIGAREVVSAFEYAARARGETIKYMAFELSGMGVT</sequence>
<comment type="catalytic activity">
    <reaction evidence="1">
        <text>guanosine(46) in tRNA + S-adenosyl-L-methionine = N(7)-methylguanosine(46) in tRNA + S-adenosyl-L-homocysteine</text>
        <dbReference type="Rhea" id="RHEA:42708"/>
        <dbReference type="Rhea" id="RHEA-COMP:10188"/>
        <dbReference type="Rhea" id="RHEA-COMP:10189"/>
        <dbReference type="ChEBI" id="CHEBI:57856"/>
        <dbReference type="ChEBI" id="CHEBI:59789"/>
        <dbReference type="ChEBI" id="CHEBI:74269"/>
        <dbReference type="ChEBI" id="CHEBI:74480"/>
        <dbReference type="EC" id="2.1.1.33"/>
    </reaction>
</comment>
<keyword evidence="7" id="KW-0819">tRNA processing</keyword>
<evidence type="ECO:0000256" key="5">
    <source>
        <dbReference type="ARBA" id="ARBA00022679"/>
    </source>
</evidence>
<name>A0A5K8A924_9BACT</name>
<dbReference type="Pfam" id="PF02390">
    <property type="entry name" value="Methyltransf_4"/>
    <property type="match status" value="1"/>
</dbReference>
<proteinExistence type="predicted"/>
<comment type="function">
    <text evidence="2">Catalyzes the formation of N(7)-methylguanine at position 46 (m7G46) in tRNA.</text>
</comment>
<evidence type="ECO:0000256" key="2">
    <source>
        <dbReference type="ARBA" id="ARBA00003015"/>
    </source>
</evidence>
<dbReference type="RefSeq" id="WP_155310282.1">
    <property type="nucleotide sequence ID" value="NZ_AP021879.1"/>
</dbReference>
<keyword evidence="6" id="KW-0949">S-adenosyl-L-methionine</keyword>
<dbReference type="GO" id="GO:0008176">
    <property type="term" value="F:tRNA (guanine(46)-N7)-methyltransferase activity"/>
    <property type="evidence" value="ECO:0007669"/>
    <property type="project" value="UniProtKB-EC"/>
</dbReference>
<accession>A0A5K8A924</accession>
<evidence type="ECO:0000313" key="8">
    <source>
        <dbReference type="EMBL" id="BBO89045.1"/>
    </source>
</evidence>
<evidence type="ECO:0000256" key="7">
    <source>
        <dbReference type="ARBA" id="ARBA00022694"/>
    </source>
</evidence>
<evidence type="ECO:0000313" key="9">
    <source>
        <dbReference type="Proteomes" id="UP000422108"/>
    </source>
</evidence>
<evidence type="ECO:0000256" key="3">
    <source>
        <dbReference type="ARBA" id="ARBA00011977"/>
    </source>
</evidence>
<dbReference type="PANTHER" id="PTHR23417">
    <property type="entry name" value="3-DEOXY-D-MANNO-OCTULOSONIC-ACID TRANSFERASE/TRNA GUANINE-N 7 - -METHYLTRANSFERASE"/>
    <property type="match status" value="1"/>
</dbReference>
<dbReference type="AlphaFoldDB" id="A0A5K8A924"/>
<evidence type="ECO:0000256" key="4">
    <source>
        <dbReference type="ARBA" id="ARBA00022603"/>
    </source>
</evidence>
<organism evidence="8 9">
    <name type="scientific">Desulfosarcina ovata subsp. ovata</name>
    <dbReference type="NCBI Taxonomy" id="2752305"/>
    <lineage>
        <taxon>Bacteria</taxon>
        <taxon>Pseudomonadati</taxon>
        <taxon>Thermodesulfobacteriota</taxon>
        <taxon>Desulfobacteria</taxon>
        <taxon>Desulfobacterales</taxon>
        <taxon>Desulfosarcinaceae</taxon>
        <taxon>Desulfosarcina</taxon>
    </lineage>
</organism>
<reference evidence="8 9" key="1">
    <citation type="submission" date="2019-11" db="EMBL/GenBank/DDBJ databases">
        <title>Comparative genomics of hydrocarbon-degrading Desulfosarcina strains.</title>
        <authorList>
            <person name="Watanabe M."/>
            <person name="Kojima H."/>
            <person name="Fukui M."/>
        </authorList>
    </citation>
    <scope>NUCLEOTIDE SEQUENCE [LARGE SCALE GENOMIC DNA]</scope>
    <source>
        <strain evidence="9">oXyS1</strain>
    </source>
</reference>
<keyword evidence="5 8" id="KW-0808">Transferase</keyword>
<keyword evidence="9" id="KW-1185">Reference proteome</keyword>
<dbReference type="GO" id="GO:0043527">
    <property type="term" value="C:tRNA methyltransferase complex"/>
    <property type="evidence" value="ECO:0007669"/>
    <property type="project" value="TreeGrafter"/>
</dbReference>
<dbReference type="EMBL" id="AP021879">
    <property type="protein sequence ID" value="BBO89045.1"/>
    <property type="molecule type" value="Genomic_DNA"/>
</dbReference>
<dbReference type="SUPFAM" id="SSF53335">
    <property type="entry name" value="S-adenosyl-L-methionine-dependent methyltransferases"/>
    <property type="match status" value="1"/>
</dbReference>
<dbReference type="EC" id="2.1.1.33" evidence="3"/>
<keyword evidence="4 8" id="KW-0489">Methyltransferase</keyword>
<dbReference type="Gene3D" id="3.40.50.150">
    <property type="entry name" value="Vaccinia Virus protein VP39"/>
    <property type="match status" value="1"/>
</dbReference>
<protein>
    <recommendedName>
        <fullName evidence="3">tRNA (guanine(46)-N(7))-methyltransferase</fullName>
        <ecNumber evidence="3">2.1.1.33</ecNumber>
    </recommendedName>
</protein>
<dbReference type="NCBIfam" id="NF001080">
    <property type="entry name" value="PRK00121.2-2"/>
    <property type="match status" value="1"/>
</dbReference>
<evidence type="ECO:0000256" key="6">
    <source>
        <dbReference type="ARBA" id="ARBA00022691"/>
    </source>
</evidence>
<dbReference type="PROSITE" id="PS51625">
    <property type="entry name" value="SAM_MT_TRMB"/>
    <property type="match status" value="1"/>
</dbReference>
<dbReference type="PANTHER" id="PTHR23417:SF14">
    <property type="entry name" value="PENTACOTRIPEPTIDE-REPEAT REGION OF PRORP DOMAIN-CONTAINING PROTEIN"/>
    <property type="match status" value="1"/>
</dbReference>
<dbReference type="InterPro" id="IPR029063">
    <property type="entry name" value="SAM-dependent_MTases_sf"/>
</dbReference>
<gene>
    <name evidence="8" type="primary">trmB</name>
    <name evidence="8" type="ORF">DSCOOX_22250</name>
</gene>
<evidence type="ECO:0000256" key="1">
    <source>
        <dbReference type="ARBA" id="ARBA00000142"/>
    </source>
</evidence>
<dbReference type="CDD" id="cd02440">
    <property type="entry name" value="AdoMet_MTases"/>
    <property type="match status" value="1"/>
</dbReference>